<dbReference type="InterPro" id="IPR050151">
    <property type="entry name" value="Class-I_Pyr_Nuc-Dis_Oxidored"/>
</dbReference>
<proteinExistence type="inferred from homology"/>
<dbReference type="OrthoDB" id="9781772at2"/>
<comment type="caution">
    <text evidence="4">The sequence shown here is derived from an EMBL/GenBank/DDBJ whole genome shotgun (WGS) entry which is preliminary data.</text>
</comment>
<keyword evidence="2" id="KW-0520">NAD</keyword>
<keyword evidence="5" id="KW-1185">Reference proteome</keyword>
<sequence length="170" mass="18299">MMLVSGATHEGHVAAVNAVTNAETKKVAHTLVPTGSFTDPEYGAIGMRQSQCSDAGIDYETSVIWCEDLTRAIVDDRTAGFCKMIADRRRHKFLGAYIVGERAVETVQLMATIMAGGLTVEQVADLELAFPAHSAIILMAARDLKYKLDPEYAALYQSGMVGSRASKALS</sequence>
<reference evidence="4 5" key="1">
    <citation type="submission" date="2019-08" db="EMBL/GenBank/DDBJ databases">
        <title>Bradyrhizobium hipponensis sp. nov., a rhizobium isolated from a Lupinus angustifolius root nodule in Tunisia.</title>
        <authorList>
            <person name="Off K."/>
            <person name="Rejili M."/>
            <person name="Mars M."/>
            <person name="Brachmann A."/>
            <person name="Marin M."/>
        </authorList>
    </citation>
    <scope>NUCLEOTIDE SEQUENCE [LARGE SCALE GENOMIC DNA]</scope>
    <source>
        <strain evidence="4 5">CTAW71</strain>
    </source>
</reference>
<gene>
    <name evidence="4" type="ORF">FXB40_41560</name>
</gene>
<feature type="domain" description="Pyridine nucleotide-disulphide oxidoreductase dimerisation" evidence="3">
    <location>
        <begin position="32"/>
        <end position="134"/>
    </location>
</feature>
<dbReference type="SUPFAM" id="SSF55424">
    <property type="entry name" value="FAD/NAD-linked reductases, dimerisation (C-terminal) domain"/>
    <property type="match status" value="1"/>
</dbReference>
<evidence type="ECO:0000256" key="2">
    <source>
        <dbReference type="ARBA" id="ARBA00023027"/>
    </source>
</evidence>
<organism evidence="4 5">
    <name type="scientific">Bradyrhizobium rifense</name>
    <dbReference type="NCBI Taxonomy" id="515499"/>
    <lineage>
        <taxon>Bacteria</taxon>
        <taxon>Pseudomonadati</taxon>
        <taxon>Pseudomonadota</taxon>
        <taxon>Alphaproteobacteria</taxon>
        <taxon>Hyphomicrobiales</taxon>
        <taxon>Nitrobacteraceae</taxon>
        <taxon>Bradyrhizobium</taxon>
    </lineage>
</organism>
<accession>A0A5D3JYX5</accession>
<dbReference type="GO" id="GO:0004148">
    <property type="term" value="F:dihydrolipoyl dehydrogenase (NADH) activity"/>
    <property type="evidence" value="ECO:0007669"/>
    <property type="project" value="TreeGrafter"/>
</dbReference>
<dbReference type="PANTHER" id="PTHR22912">
    <property type="entry name" value="DISULFIDE OXIDOREDUCTASE"/>
    <property type="match status" value="1"/>
</dbReference>
<evidence type="ECO:0000313" key="4">
    <source>
        <dbReference type="EMBL" id="TYL86682.1"/>
    </source>
</evidence>
<protein>
    <submittedName>
        <fullName evidence="4">NAD(P)/FAD-dependent oxidoreductase</fullName>
    </submittedName>
</protein>
<dbReference type="Proteomes" id="UP000324758">
    <property type="component" value="Unassembled WGS sequence"/>
</dbReference>
<evidence type="ECO:0000256" key="1">
    <source>
        <dbReference type="ARBA" id="ARBA00007532"/>
    </source>
</evidence>
<dbReference type="AlphaFoldDB" id="A0A5D3JYX5"/>
<dbReference type="Gene3D" id="3.30.390.30">
    <property type="match status" value="1"/>
</dbReference>
<dbReference type="EMBL" id="VSSS01000078">
    <property type="protein sequence ID" value="TYL86682.1"/>
    <property type="molecule type" value="Genomic_DNA"/>
</dbReference>
<dbReference type="GO" id="GO:0006103">
    <property type="term" value="P:2-oxoglutarate metabolic process"/>
    <property type="evidence" value="ECO:0007669"/>
    <property type="project" value="TreeGrafter"/>
</dbReference>
<comment type="similarity">
    <text evidence="1">Belongs to the class-I pyridine nucleotide-disulfide oxidoreductase family.</text>
</comment>
<name>A0A5D3JYX5_9BRAD</name>
<dbReference type="PANTHER" id="PTHR22912:SF151">
    <property type="entry name" value="DIHYDROLIPOYL DEHYDROGENASE, MITOCHONDRIAL"/>
    <property type="match status" value="1"/>
</dbReference>
<evidence type="ECO:0000313" key="5">
    <source>
        <dbReference type="Proteomes" id="UP000324758"/>
    </source>
</evidence>
<evidence type="ECO:0000259" key="3">
    <source>
        <dbReference type="Pfam" id="PF02852"/>
    </source>
</evidence>
<dbReference type="InterPro" id="IPR016156">
    <property type="entry name" value="FAD/NAD-linked_Rdtase_dimer_sf"/>
</dbReference>
<dbReference type="Pfam" id="PF02852">
    <property type="entry name" value="Pyr_redox_dim"/>
    <property type="match status" value="1"/>
</dbReference>
<dbReference type="InterPro" id="IPR004099">
    <property type="entry name" value="Pyr_nucl-diS_OxRdtase_dimer"/>
</dbReference>
<dbReference type="RefSeq" id="WP_148778051.1">
    <property type="nucleotide sequence ID" value="NZ_VSSS01000078.1"/>
</dbReference>
<dbReference type="GO" id="GO:0050660">
    <property type="term" value="F:flavin adenine dinucleotide binding"/>
    <property type="evidence" value="ECO:0007669"/>
    <property type="project" value="TreeGrafter"/>
</dbReference>